<proteinExistence type="predicted"/>
<dbReference type="Proteomes" id="UP000254712">
    <property type="component" value="Unassembled WGS sequence"/>
</dbReference>
<accession>A0A379WJG8</accession>
<name>A0A379WJG8_SALET</name>
<organism evidence="1 2">
    <name type="scientific">Salmonella enterica I</name>
    <dbReference type="NCBI Taxonomy" id="59201"/>
    <lineage>
        <taxon>Bacteria</taxon>
        <taxon>Pseudomonadati</taxon>
        <taxon>Pseudomonadota</taxon>
        <taxon>Gammaproteobacteria</taxon>
        <taxon>Enterobacterales</taxon>
        <taxon>Enterobacteriaceae</taxon>
        <taxon>Salmonella</taxon>
    </lineage>
</organism>
<reference evidence="1 2" key="1">
    <citation type="submission" date="2018-06" db="EMBL/GenBank/DDBJ databases">
        <authorList>
            <consortium name="Pathogen Informatics"/>
            <person name="Doyle S."/>
        </authorList>
    </citation>
    <scope>NUCLEOTIDE SEQUENCE [LARGE SCALE GENOMIC DNA]</scope>
    <source>
        <strain evidence="1 2">NCTC8261</strain>
    </source>
</reference>
<evidence type="ECO:0000313" key="2">
    <source>
        <dbReference type="Proteomes" id="UP000254712"/>
    </source>
</evidence>
<protein>
    <submittedName>
        <fullName evidence="1">Uncharacterized protein</fullName>
    </submittedName>
</protein>
<dbReference type="EMBL" id="UGXT01000002">
    <property type="protein sequence ID" value="SUH33848.1"/>
    <property type="molecule type" value="Genomic_DNA"/>
</dbReference>
<evidence type="ECO:0000313" key="1">
    <source>
        <dbReference type="EMBL" id="SUH33848.1"/>
    </source>
</evidence>
<sequence>MPFSIIGDVITAPFQAIGLYYYHEFFTGDALLIIKNA</sequence>
<dbReference type="AlphaFoldDB" id="A0A379WJG8"/>
<gene>
    <name evidence="1" type="ORF">NCTC8261_00014</name>
</gene>